<reference evidence="1" key="1">
    <citation type="submission" date="2020-11" db="EMBL/GenBank/DDBJ databases">
        <title>Isolation and identification of active actinomycetes.</title>
        <authorList>
            <person name="Sun X."/>
        </authorList>
    </citation>
    <scope>NUCLEOTIDE SEQUENCE</scope>
    <source>
        <strain evidence="1">NEAU-A11</strain>
    </source>
</reference>
<dbReference type="SUPFAM" id="SSF50998">
    <property type="entry name" value="Quinoprotein alcohol dehydrogenase-like"/>
    <property type="match status" value="2"/>
</dbReference>
<keyword evidence="2" id="KW-1185">Reference proteome</keyword>
<dbReference type="Proteomes" id="UP000598146">
    <property type="component" value="Unassembled WGS sequence"/>
</dbReference>
<evidence type="ECO:0000313" key="1">
    <source>
        <dbReference type="EMBL" id="MBG0562552.1"/>
    </source>
</evidence>
<sequence length="1116" mass="118101">MVFAEVDGRLMVVTDRYGEALHLWDIWSEESEEPEVPKVPVGDDVLFTAEREDLPFESDVTDVWSTSLLTSPHHPTLLGISGKSGRYEIWDLDHRLLLAQSDINPSGDMGLPFCLISLTHLDERPVALIASDYSPFTVIDALSGEQLCSVPHEIDLLGLPDSVLADGRSVVALIGDSEVPIIEIPSGRQISVVYSAASTTERGFWISRPDADPLLVLSSGAGGTVEMWEPDDNTTPRTFNFPRDDVAQAWALLPDGRSCLALGDGDGAVTLRDLDRNELISERVFEPGSSISSLSFVDVLAGRAVLLIASKSGRYFLWDVTADTILAESPGSGEPPLDIGIAMAGDSLLLAGQKAGNNGAELIRIRMSPERRPPVGTLDAAGPAERTTLGGRNAEDTLHAVAGMHLADGSLLVAASAVEGPVEVWNGITGDRIAAFEHGLGRAWSLEFVRTRDGEVRIAVGGYQQVRLYDLDGIPATDLETDSDNWGDFYAVDFIETPEGVPLVAAAGTYFGVGLWDADTGRLLARISHPEPMTLALGRRPSGEAVLAVGDSTGEVSVIDVTTRTSLARFSTGVYESVSSVAITVMPDDQILIGTAQSHGVDIWDGGSGDRLRRVETAGFGSRDISQAENGELFILASGSGDGGVLEVVHAPTGKIVASIELPPPGQSQPDKMFAKVVDGDRLLVVVPANGGTHLIKQPLRVDGGVDTGTAWSPGQDIPASADALVSLVDTGLQPPLSLLHEATQLIGGGTGTSELAGLADHPGVLRLRSLGWPPEARAGLAALLLRDLPPDPAFSAPDSTRTELRAALSRALSGDPVPPAAPPAPLALVRAGADRIDSGLMTLLSILGPEAVAADPGLPLRMEQHGGSLPDLNLDTRMLLARDIGELVSESGTRSLTTRTLGELAGTSRHGPVSKLLHFQLALPADLFRMQLAQDNLLYRMHVTSSDTEPPSIAIVLDTSPATFGPIETVLRSVGHLLASTVQHACLVRTDMPGQAQPLTDRTSLLAMWLGRGLHRPDLAAAISTAAACGMELVVVLTEHHAAREQQLPVDARTRLLTTHAGDPPVRRSRTPFHVHLPPGPTPAALVGAAMSLIVPDPPWSGEVRPARARSRTRQ</sequence>
<gene>
    <name evidence="1" type="ORF">I4J89_13890</name>
</gene>
<name>A0A931C8A7_9ACTN</name>
<dbReference type="InterPro" id="IPR015943">
    <property type="entry name" value="WD40/YVTN_repeat-like_dom_sf"/>
</dbReference>
<dbReference type="AlphaFoldDB" id="A0A931C8A7"/>
<dbReference type="Gene3D" id="2.130.10.10">
    <property type="entry name" value="YVTN repeat-like/Quinoprotein amine dehydrogenase"/>
    <property type="match status" value="2"/>
</dbReference>
<comment type="caution">
    <text evidence="1">The sequence shown here is derived from an EMBL/GenBank/DDBJ whole genome shotgun (WGS) entry which is preliminary data.</text>
</comment>
<dbReference type="SUPFAM" id="SSF51004">
    <property type="entry name" value="C-terminal (heme d1) domain of cytochrome cd1-nitrite reductase"/>
    <property type="match status" value="1"/>
</dbReference>
<dbReference type="RefSeq" id="WP_196414315.1">
    <property type="nucleotide sequence ID" value="NZ_JADQTO010000005.1"/>
</dbReference>
<organism evidence="1 2">
    <name type="scientific">Actinoplanes aureus</name>
    <dbReference type="NCBI Taxonomy" id="2792083"/>
    <lineage>
        <taxon>Bacteria</taxon>
        <taxon>Bacillati</taxon>
        <taxon>Actinomycetota</taxon>
        <taxon>Actinomycetes</taxon>
        <taxon>Micromonosporales</taxon>
        <taxon>Micromonosporaceae</taxon>
        <taxon>Actinoplanes</taxon>
    </lineage>
</organism>
<dbReference type="PANTHER" id="PTHR19842">
    <property type="entry name" value="G BETA-LIKE PROTEIN GBL"/>
    <property type="match status" value="1"/>
</dbReference>
<proteinExistence type="predicted"/>
<dbReference type="GO" id="GO:0032956">
    <property type="term" value="P:regulation of actin cytoskeleton organization"/>
    <property type="evidence" value="ECO:0007669"/>
    <property type="project" value="TreeGrafter"/>
</dbReference>
<evidence type="ECO:0008006" key="3">
    <source>
        <dbReference type="Google" id="ProtNLM"/>
    </source>
</evidence>
<protein>
    <recommendedName>
        <fullName evidence="3">WD40 repeat domain-containing protein</fullName>
    </recommendedName>
</protein>
<dbReference type="InterPro" id="IPR037588">
    <property type="entry name" value="MLST8"/>
</dbReference>
<dbReference type="InterPro" id="IPR011047">
    <property type="entry name" value="Quinoprotein_ADH-like_sf"/>
</dbReference>
<dbReference type="PANTHER" id="PTHR19842:SF0">
    <property type="entry name" value="TARGET OF RAPAMYCIN COMPLEX SUBUNIT LST8"/>
    <property type="match status" value="1"/>
</dbReference>
<dbReference type="InterPro" id="IPR011048">
    <property type="entry name" value="Haem_d1_sf"/>
</dbReference>
<dbReference type="EMBL" id="JADQTO010000005">
    <property type="protein sequence ID" value="MBG0562552.1"/>
    <property type="molecule type" value="Genomic_DNA"/>
</dbReference>
<dbReference type="GO" id="GO:0031929">
    <property type="term" value="P:TOR signaling"/>
    <property type="evidence" value="ECO:0007669"/>
    <property type="project" value="InterPro"/>
</dbReference>
<dbReference type="GO" id="GO:0031931">
    <property type="term" value="C:TORC1 complex"/>
    <property type="evidence" value="ECO:0007669"/>
    <property type="project" value="InterPro"/>
</dbReference>
<accession>A0A931C8A7</accession>
<evidence type="ECO:0000313" key="2">
    <source>
        <dbReference type="Proteomes" id="UP000598146"/>
    </source>
</evidence>
<dbReference type="GO" id="GO:0031932">
    <property type="term" value="C:TORC2 complex"/>
    <property type="evidence" value="ECO:0007669"/>
    <property type="project" value="InterPro"/>
</dbReference>